<accession>A0A3S3PA44</accession>
<dbReference type="InterPro" id="IPR016140">
    <property type="entry name" value="Bifunc_inhib/LTP/seed_store"/>
</dbReference>
<dbReference type="OrthoDB" id="1922883at2759"/>
<dbReference type="SMART" id="SM00499">
    <property type="entry name" value="AAI"/>
    <property type="match status" value="1"/>
</dbReference>
<keyword evidence="5" id="KW-1185">Reference proteome</keyword>
<feature type="domain" description="Bifunctional inhibitor/plant lipid transfer protein/seed storage helical" evidence="3">
    <location>
        <begin position="39"/>
        <end position="109"/>
    </location>
</feature>
<comment type="caution">
    <text evidence="4">The sequence shown here is derived from an EMBL/GenBank/DDBJ whole genome shotgun (WGS) entry which is preliminary data.</text>
</comment>
<dbReference type="PANTHER" id="PTHR35496">
    <property type="entry name" value="2S SEED STORAGE PROTEIN 1-RELATED"/>
    <property type="match status" value="1"/>
</dbReference>
<dbReference type="Pfam" id="PF00234">
    <property type="entry name" value="Tryp_alpha_amyl"/>
    <property type="match status" value="1"/>
</dbReference>
<feature type="chain" id="PRO_5018584503" evidence="2">
    <location>
        <begin position="21"/>
        <end position="194"/>
    </location>
</feature>
<dbReference type="Proteomes" id="UP000283530">
    <property type="component" value="Unassembled WGS sequence"/>
</dbReference>
<dbReference type="SUPFAM" id="SSF47699">
    <property type="entry name" value="Bifunctional inhibitor/lipid-transfer protein/seed storage 2S albumin"/>
    <property type="match status" value="1"/>
</dbReference>
<keyword evidence="2" id="KW-0732">Signal</keyword>
<comment type="similarity">
    <text evidence="1">Belongs to the 2S seed storage albumins family.</text>
</comment>
<organism evidence="4 5">
    <name type="scientific">Cinnamomum micranthum f. kanehirae</name>
    <dbReference type="NCBI Taxonomy" id="337451"/>
    <lineage>
        <taxon>Eukaryota</taxon>
        <taxon>Viridiplantae</taxon>
        <taxon>Streptophyta</taxon>
        <taxon>Embryophyta</taxon>
        <taxon>Tracheophyta</taxon>
        <taxon>Spermatophyta</taxon>
        <taxon>Magnoliopsida</taxon>
        <taxon>Magnoliidae</taxon>
        <taxon>Laurales</taxon>
        <taxon>Lauraceae</taxon>
        <taxon>Cinnamomum</taxon>
    </lineage>
</organism>
<dbReference type="Gene3D" id="1.10.110.10">
    <property type="entry name" value="Plant lipid-transfer and hydrophobic proteins"/>
    <property type="match status" value="1"/>
</dbReference>
<sequence length="194" mass="22402">MASTLTKLSLLLVLVVMAEASIYRTTITTAEYESQSRRCRGQFSVKPLLVCSTKEECCKVLRNVDENCRCEALRGAGRELIEKKRVEEELMRRVVETFLDECDLEPYYYGYDNYHNRYHRIYRTVKSTDKGAGQRQIDMAMNQRTGIAELENGLSCEKPEENSVLSHESIITTHISNVCYVYLHLLHSTISRCK</sequence>
<feature type="signal peptide" evidence="2">
    <location>
        <begin position="1"/>
        <end position="20"/>
    </location>
</feature>
<dbReference type="AlphaFoldDB" id="A0A3S3PA44"/>
<dbReference type="InterPro" id="IPR000617">
    <property type="entry name" value="Napin/2SS/CON"/>
</dbReference>
<proteinExistence type="inferred from homology"/>
<protein>
    <submittedName>
        <fullName evidence="4">Putative transcription factor KAN4</fullName>
    </submittedName>
</protein>
<evidence type="ECO:0000256" key="2">
    <source>
        <dbReference type="SAM" id="SignalP"/>
    </source>
</evidence>
<dbReference type="GO" id="GO:0045735">
    <property type="term" value="F:nutrient reservoir activity"/>
    <property type="evidence" value="ECO:0007669"/>
    <property type="project" value="InterPro"/>
</dbReference>
<dbReference type="EMBL" id="QPKB01000006">
    <property type="protein sequence ID" value="RWR86450.1"/>
    <property type="molecule type" value="Genomic_DNA"/>
</dbReference>
<dbReference type="PANTHER" id="PTHR35496:SF4">
    <property type="entry name" value="2S SULFUR-RICH SEED STORAGE PROTEIN 2-LIKE"/>
    <property type="match status" value="1"/>
</dbReference>
<evidence type="ECO:0000259" key="3">
    <source>
        <dbReference type="SMART" id="SM00499"/>
    </source>
</evidence>
<name>A0A3S3PA44_9MAGN</name>
<gene>
    <name evidence="4" type="ORF">CKAN_01534800</name>
</gene>
<evidence type="ECO:0000256" key="1">
    <source>
        <dbReference type="ARBA" id="ARBA00008262"/>
    </source>
</evidence>
<dbReference type="InterPro" id="IPR036312">
    <property type="entry name" value="Bifun_inhib/LTP/seed_sf"/>
</dbReference>
<evidence type="ECO:0000313" key="4">
    <source>
        <dbReference type="EMBL" id="RWR86450.1"/>
    </source>
</evidence>
<reference evidence="4 5" key="1">
    <citation type="journal article" date="2019" name="Nat. Plants">
        <title>Stout camphor tree genome fills gaps in understanding of flowering plant genome evolution.</title>
        <authorList>
            <person name="Chaw S.M."/>
            <person name="Liu Y.C."/>
            <person name="Wu Y.W."/>
            <person name="Wang H.Y."/>
            <person name="Lin C.I."/>
            <person name="Wu C.S."/>
            <person name="Ke H.M."/>
            <person name="Chang L.Y."/>
            <person name="Hsu C.Y."/>
            <person name="Yang H.T."/>
            <person name="Sudianto E."/>
            <person name="Hsu M.H."/>
            <person name="Wu K.P."/>
            <person name="Wang L.N."/>
            <person name="Leebens-Mack J.H."/>
            <person name="Tsai I.J."/>
        </authorList>
    </citation>
    <scope>NUCLEOTIDE SEQUENCE [LARGE SCALE GENOMIC DNA]</scope>
    <source>
        <strain evidence="5">cv. Chaw 1501</strain>
        <tissue evidence="4">Young leaves</tissue>
    </source>
</reference>
<evidence type="ECO:0000313" key="5">
    <source>
        <dbReference type="Proteomes" id="UP000283530"/>
    </source>
</evidence>